<dbReference type="EMBL" id="ML179176">
    <property type="protein sequence ID" value="THU96488.1"/>
    <property type="molecule type" value="Genomic_DNA"/>
</dbReference>
<keyword evidence="1" id="KW-0472">Membrane</keyword>
<sequence>MDRYNELVCRGIFLIIECRGNNLGKLGTKMRWKLVKMLNYIVLSLYTTIIGRFALLDEEDSRIMCKKIYDLMLKTR</sequence>
<organism evidence="2 3">
    <name type="scientific">Dendrothele bispora (strain CBS 962.96)</name>
    <dbReference type="NCBI Taxonomy" id="1314807"/>
    <lineage>
        <taxon>Eukaryota</taxon>
        <taxon>Fungi</taxon>
        <taxon>Dikarya</taxon>
        <taxon>Basidiomycota</taxon>
        <taxon>Agaricomycotina</taxon>
        <taxon>Agaricomycetes</taxon>
        <taxon>Agaricomycetidae</taxon>
        <taxon>Agaricales</taxon>
        <taxon>Agaricales incertae sedis</taxon>
        <taxon>Dendrothele</taxon>
    </lineage>
</organism>
<evidence type="ECO:0000313" key="2">
    <source>
        <dbReference type="EMBL" id="THU96488.1"/>
    </source>
</evidence>
<protein>
    <submittedName>
        <fullName evidence="2">Uncharacterized protein</fullName>
    </submittedName>
</protein>
<dbReference type="AlphaFoldDB" id="A0A4S8M432"/>
<proteinExistence type="predicted"/>
<dbReference type="Proteomes" id="UP000297245">
    <property type="component" value="Unassembled WGS sequence"/>
</dbReference>
<accession>A0A4S8M432</accession>
<reference evidence="2 3" key="1">
    <citation type="journal article" date="2019" name="Nat. Ecol. Evol.">
        <title>Megaphylogeny resolves global patterns of mushroom evolution.</title>
        <authorList>
            <person name="Varga T."/>
            <person name="Krizsan K."/>
            <person name="Foldi C."/>
            <person name="Dima B."/>
            <person name="Sanchez-Garcia M."/>
            <person name="Sanchez-Ramirez S."/>
            <person name="Szollosi G.J."/>
            <person name="Szarkandi J.G."/>
            <person name="Papp V."/>
            <person name="Albert L."/>
            <person name="Andreopoulos W."/>
            <person name="Angelini C."/>
            <person name="Antonin V."/>
            <person name="Barry K.W."/>
            <person name="Bougher N.L."/>
            <person name="Buchanan P."/>
            <person name="Buyck B."/>
            <person name="Bense V."/>
            <person name="Catcheside P."/>
            <person name="Chovatia M."/>
            <person name="Cooper J."/>
            <person name="Damon W."/>
            <person name="Desjardin D."/>
            <person name="Finy P."/>
            <person name="Geml J."/>
            <person name="Haridas S."/>
            <person name="Hughes K."/>
            <person name="Justo A."/>
            <person name="Karasinski D."/>
            <person name="Kautmanova I."/>
            <person name="Kiss B."/>
            <person name="Kocsube S."/>
            <person name="Kotiranta H."/>
            <person name="LaButti K.M."/>
            <person name="Lechner B.E."/>
            <person name="Liimatainen K."/>
            <person name="Lipzen A."/>
            <person name="Lukacs Z."/>
            <person name="Mihaltcheva S."/>
            <person name="Morgado L.N."/>
            <person name="Niskanen T."/>
            <person name="Noordeloos M.E."/>
            <person name="Ohm R.A."/>
            <person name="Ortiz-Santana B."/>
            <person name="Ovrebo C."/>
            <person name="Racz N."/>
            <person name="Riley R."/>
            <person name="Savchenko A."/>
            <person name="Shiryaev A."/>
            <person name="Soop K."/>
            <person name="Spirin V."/>
            <person name="Szebenyi C."/>
            <person name="Tomsovsky M."/>
            <person name="Tulloss R.E."/>
            <person name="Uehling J."/>
            <person name="Grigoriev I.V."/>
            <person name="Vagvolgyi C."/>
            <person name="Papp T."/>
            <person name="Martin F.M."/>
            <person name="Miettinen O."/>
            <person name="Hibbett D.S."/>
            <person name="Nagy L.G."/>
        </authorList>
    </citation>
    <scope>NUCLEOTIDE SEQUENCE [LARGE SCALE GENOMIC DNA]</scope>
    <source>
        <strain evidence="2 3">CBS 962.96</strain>
    </source>
</reference>
<name>A0A4S8M432_DENBC</name>
<evidence type="ECO:0000256" key="1">
    <source>
        <dbReference type="SAM" id="Phobius"/>
    </source>
</evidence>
<gene>
    <name evidence="2" type="ORF">K435DRAFT_95373</name>
</gene>
<feature type="transmembrane region" description="Helical" evidence="1">
    <location>
        <begin position="37"/>
        <end position="56"/>
    </location>
</feature>
<keyword evidence="1" id="KW-1133">Transmembrane helix</keyword>
<keyword evidence="1" id="KW-0812">Transmembrane</keyword>
<evidence type="ECO:0000313" key="3">
    <source>
        <dbReference type="Proteomes" id="UP000297245"/>
    </source>
</evidence>
<keyword evidence="3" id="KW-1185">Reference proteome</keyword>